<dbReference type="InterPro" id="IPR003753">
    <property type="entry name" value="Exonuc_VII_L"/>
</dbReference>
<reference evidence="9" key="1">
    <citation type="journal article" date="2020" name="mSystems">
        <title>Genome- and Community-Level Interaction Insights into Carbon Utilization and Element Cycling Functions of Hydrothermarchaeota in Hydrothermal Sediment.</title>
        <authorList>
            <person name="Zhou Z."/>
            <person name="Liu Y."/>
            <person name="Xu W."/>
            <person name="Pan J."/>
            <person name="Luo Z.H."/>
            <person name="Li M."/>
        </authorList>
    </citation>
    <scope>NUCLEOTIDE SEQUENCE [LARGE SCALE GENOMIC DNA]</scope>
    <source>
        <strain evidence="9">HyVt-233</strain>
    </source>
</reference>
<dbReference type="CDD" id="cd04489">
    <property type="entry name" value="ExoVII_LU_OBF"/>
    <property type="match status" value="1"/>
</dbReference>
<protein>
    <recommendedName>
        <fullName evidence="5">Exodeoxyribonuclease 7 large subunit</fullName>
        <ecNumber evidence="5">3.1.11.6</ecNumber>
    </recommendedName>
    <alternativeName>
        <fullName evidence="5">Exodeoxyribonuclease VII large subunit</fullName>
        <shortName evidence="5">Exonuclease VII large subunit</shortName>
    </alternativeName>
</protein>
<dbReference type="GO" id="GO:0008855">
    <property type="term" value="F:exodeoxyribonuclease VII activity"/>
    <property type="evidence" value="ECO:0007669"/>
    <property type="project" value="UniProtKB-UniRule"/>
</dbReference>
<evidence type="ECO:0000313" key="9">
    <source>
        <dbReference type="EMBL" id="HDD44605.1"/>
    </source>
</evidence>
<evidence type="ECO:0000256" key="5">
    <source>
        <dbReference type="HAMAP-Rule" id="MF_00378"/>
    </source>
</evidence>
<dbReference type="InterPro" id="IPR020579">
    <property type="entry name" value="Exonuc_VII_lsu_C"/>
</dbReference>
<dbReference type="GO" id="GO:0005737">
    <property type="term" value="C:cytoplasm"/>
    <property type="evidence" value="ECO:0007669"/>
    <property type="project" value="UniProtKB-SubCell"/>
</dbReference>
<evidence type="ECO:0000256" key="1">
    <source>
        <dbReference type="ARBA" id="ARBA00022490"/>
    </source>
</evidence>
<dbReference type="PANTHER" id="PTHR30008">
    <property type="entry name" value="EXODEOXYRIBONUCLEASE 7 LARGE SUBUNIT"/>
    <property type="match status" value="1"/>
</dbReference>
<dbReference type="Pfam" id="PF13742">
    <property type="entry name" value="tRNA_anti_2"/>
    <property type="match status" value="1"/>
</dbReference>
<dbReference type="NCBIfam" id="TIGR00237">
    <property type="entry name" value="xseA"/>
    <property type="match status" value="1"/>
</dbReference>
<feature type="domain" description="Exonuclease VII large subunit C-terminal" evidence="7">
    <location>
        <begin position="131"/>
        <end position="443"/>
    </location>
</feature>
<comment type="similarity">
    <text evidence="5 6">Belongs to the XseA family.</text>
</comment>
<dbReference type="PANTHER" id="PTHR30008:SF0">
    <property type="entry name" value="EXODEOXYRIBONUCLEASE 7 LARGE SUBUNIT"/>
    <property type="match status" value="1"/>
</dbReference>
<evidence type="ECO:0000259" key="8">
    <source>
        <dbReference type="Pfam" id="PF13742"/>
    </source>
</evidence>
<dbReference type="InterPro" id="IPR025824">
    <property type="entry name" value="OB-fold_nuc-bd_dom"/>
</dbReference>
<dbReference type="EC" id="3.1.11.6" evidence="5"/>
<evidence type="ECO:0000256" key="3">
    <source>
        <dbReference type="ARBA" id="ARBA00022801"/>
    </source>
</evidence>
<dbReference type="GO" id="GO:0009318">
    <property type="term" value="C:exodeoxyribonuclease VII complex"/>
    <property type="evidence" value="ECO:0007669"/>
    <property type="project" value="UniProtKB-UniRule"/>
</dbReference>
<keyword evidence="4 5" id="KW-0269">Exonuclease</keyword>
<dbReference type="HAMAP" id="MF_00378">
    <property type="entry name" value="Exonuc_7_L"/>
    <property type="match status" value="1"/>
</dbReference>
<dbReference type="Proteomes" id="UP000886289">
    <property type="component" value="Unassembled WGS sequence"/>
</dbReference>
<keyword evidence="2 5" id="KW-0540">Nuclease</keyword>
<dbReference type="EMBL" id="DRBS01000261">
    <property type="protein sequence ID" value="HDD44605.1"/>
    <property type="molecule type" value="Genomic_DNA"/>
</dbReference>
<accession>A0A7C0U3N7</accession>
<dbReference type="GO" id="GO:0006308">
    <property type="term" value="P:DNA catabolic process"/>
    <property type="evidence" value="ECO:0007669"/>
    <property type="project" value="UniProtKB-UniRule"/>
</dbReference>
<evidence type="ECO:0000259" key="7">
    <source>
        <dbReference type="Pfam" id="PF02601"/>
    </source>
</evidence>
<gene>
    <name evidence="5 9" type="primary">xseA</name>
    <name evidence="9" type="ORF">ENG63_07085</name>
</gene>
<dbReference type="Pfam" id="PF02601">
    <property type="entry name" value="Exonuc_VII_L"/>
    <property type="match status" value="1"/>
</dbReference>
<comment type="subunit">
    <text evidence="5">Heterooligomer composed of large and small subunits.</text>
</comment>
<keyword evidence="1 5" id="KW-0963">Cytoplasm</keyword>
<dbReference type="GO" id="GO:0003676">
    <property type="term" value="F:nucleic acid binding"/>
    <property type="evidence" value="ECO:0007669"/>
    <property type="project" value="InterPro"/>
</dbReference>
<keyword evidence="3 5" id="KW-0378">Hydrolase</keyword>
<evidence type="ECO:0000256" key="4">
    <source>
        <dbReference type="ARBA" id="ARBA00022839"/>
    </source>
</evidence>
<feature type="domain" description="OB-fold nucleic acid binding" evidence="8">
    <location>
        <begin position="15"/>
        <end position="107"/>
    </location>
</feature>
<dbReference type="AlphaFoldDB" id="A0A7C0U3N7"/>
<comment type="subcellular location">
    <subcellularLocation>
        <location evidence="5 6">Cytoplasm</location>
    </subcellularLocation>
</comment>
<name>A0A7C0U3N7_DESA2</name>
<sequence>MEELSLFSVPRPHIYTVSELTEAIRQILETEFPFVWVEGEISNSRCPLSGHFYFTLKDDKAQISAILFKNQRRLLHFEPEDGLKVICQGRITVYPPHGNYRLVVEYLEPKGYGALQLAFEQLKKKLSKEGLFDQAIKKPLPVLPRRIAVVTSPVGAAIRDFLRILFKKSQNIHVFIYPVRVQGEGAAKEIAQAIFDLNRLGWAELIVLTRGGGSLEDLWAFNEEIVARAIYASHIPIISAIGHEVDFTISDMVADVRAATPTAAAEMIGKKQEEFGIFLEDIYKRMIQTFKKQLETSKLHIEHFLNRLRRPQLITYRLRLDELTQTLLRLQQHAQERRYTILKNLMERLLLCHPKRQLQKYSEIFSQKEKEIILRYKHLLSRKKQTLREMEQRLNALSPLNVLKRGYALAFSFPEKRLIKSVNQVNLGEKMLIKLADGEIRAKTEEKYDTSF</sequence>
<organism evidence="9">
    <name type="scientific">Desulfofervidus auxilii</name>
    <dbReference type="NCBI Taxonomy" id="1621989"/>
    <lineage>
        <taxon>Bacteria</taxon>
        <taxon>Pseudomonadati</taxon>
        <taxon>Thermodesulfobacteriota</taxon>
        <taxon>Candidatus Desulfofervidia</taxon>
        <taxon>Candidatus Desulfofervidales</taxon>
        <taxon>Candidatus Desulfofervidaceae</taxon>
        <taxon>Candidatus Desulfofervidus</taxon>
    </lineage>
</organism>
<evidence type="ECO:0000256" key="6">
    <source>
        <dbReference type="RuleBase" id="RU004355"/>
    </source>
</evidence>
<evidence type="ECO:0000256" key="2">
    <source>
        <dbReference type="ARBA" id="ARBA00022722"/>
    </source>
</evidence>
<comment type="function">
    <text evidence="5">Bidirectionally degrades single-stranded DNA into large acid-insoluble oligonucleotides, which are then degraded further into small acid-soluble oligonucleotides.</text>
</comment>
<comment type="catalytic activity">
    <reaction evidence="5 6">
        <text>Exonucleolytic cleavage in either 5'- to 3'- or 3'- to 5'-direction to yield nucleoside 5'-phosphates.</text>
        <dbReference type="EC" id="3.1.11.6"/>
    </reaction>
</comment>
<proteinExistence type="inferred from homology"/>
<comment type="caution">
    <text evidence="9">The sequence shown here is derived from an EMBL/GenBank/DDBJ whole genome shotgun (WGS) entry which is preliminary data.</text>
</comment>